<sequence length="131" mass="13925">MPEAVAAQLTMRLITGEAQGRDLEVECRYEAADPYAVQLDFGGKGAVWVLARDLLAAGLHGPVGEGDVHIEPSGTGRHVFIALGGPDGVALLNAPARPLARFLTETGRSVPVGSESDRIDWDSWLHRLLSA</sequence>
<evidence type="ECO:0000256" key="2">
    <source>
        <dbReference type="ARBA" id="ARBA00009323"/>
    </source>
</evidence>
<comment type="similarity">
    <text evidence="2">Belongs to the SsgA family.</text>
</comment>
<keyword evidence="4" id="KW-0749">Sporulation</keyword>
<accession>A0ABW0X3G7</accession>
<dbReference type="InterPro" id="IPR038658">
    <property type="entry name" value="SsgB_sf"/>
</dbReference>
<proteinExistence type="inferred from homology"/>
<evidence type="ECO:0000313" key="7">
    <source>
        <dbReference type="EMBL" id="MFC5664310.1"/>
    </source>
</evidence>
<dbReference type="RefSeq" id="WP_380226008.1">
    <property type="nucleotide sequence ID" value="NZ_JBHSOF010000016.1"/>
</dbReference>
<dbReference type="InterPro" id="IPR006776">
    <property type="entry name" value="SsgB"/>
</dbReference>
<organism evidence="7 8">
    <name type="scientific">Kitasatospora misakiensis</name>
    <dbReference type="NCBI Taxonomy" id="67330"/>
    <lineage>
        <taxon>Bacteria</taxon>
        <taxon>Bacillati</taxon>
        <taxon>Actinomycetota</taxon>
        <taxon>Actinomycetes</taxon>
        <taxon>Kitasatosporales</taxon>
        <taxon>Streptomycetaceae</taxon>
        <taxon>Kitasatospora</taxon>
    </lineage>
</organism>
<dbReference type="EMBL" id="JBHSOF010000016">
    <property type="protein sequence ID" value="MFC5664310.1"/>
    <property type="molecule type" value="Genomic_DNA"/>
</dbReference>
<keyword evidence="5" id="KW-0717">Septation</keyword>
<evidence type="ECO:0000256" key="1">
    <source>
        <dbReference type="ARBA" id="ARBA00004431"/>
    </source>
</evidence>
<protein>
    <submittedName>
        <fullName evidence="7">SsgA family sporulation/cell division regulator</fullName>
    </submittedName>
</protein>
<gene>
    <name evidence="7" type="ORF">ACFP3U_15115</name>
</gene>
<dbReference type="Pfam" id="PF04686">
    <property type="entry name" value="SsgA"/>
    <property type="match status" value="1"/>
</dbReference>
<comment type="subcellular location">
    <subcellularLocation>
        <location evidence="1">Cell septum</location>
    </subcellularLocation>
</comment>
<dbReference type="Proteomes" id="UP001595975">
    <property type="component" value="Unassembled WGS sequence"/>
</dbReference>
<keyword evidence="6" id="KW-0131">Cell cycle</keyword>
<keyword evidence="3" id="KW-0132">Cell division</keyword>
<evidence type="ECO:0000256" key="6">
    <source>
        <dbReference type="ARBA" id="ARBA00023306"/>
    </source>
</evidence>
<comment type="caution">
    <text evidence="7">The sequence shown here is derived from an EMBL/GenBank/DDBJ whole genome shotgun (WGS) entry which is preliminary data.</text>
</comment>
<dbReference type="Gene3D" id="2.30.31.20">
    <property type="entry name" value="Sporulation-specific cell division protein SsgB"/>
    <property type="match status" value="1"/>
</dbReference>
<keyword evidence="8" id="KW-1185">Reference proteome</keyword>
<evidence type="ECO:0000313" key="8">
    <source>
        <dbReference type="Proteomes" id="UP001595975"/>
    </source>
</evidence>
<evidence type="ECO:0000256" key="3">
    <source>
        <dbReference type="ARBA" id="ARBA00022618"/>
    </source>
</evidence>
<reference evidence="8" key="1">
    <citation type="journal article" date="2019" name="Int. J. Syst. Evol. Microbiol.">
        <title>The Global Catalogue of Microorganisms (GCM) 10K type strain sequencing project: providing services to taxonomists for standard genome sequencing and annotation.</title>
        <authorList>
            <consortium name="The Broad Institute Genomics Platform"/>
            <consortium name="The Broad Institute Genome Sequencing Center for Infectious Disease"/>
            <person name="Wu L."/>
            <person name="Ma J."/>
        </authorList>
    </citation>
    <scope>NUCLEOTIDE SEQUENCE [LARGE SCALE GENOMIC DNA]</scope>
    <source>
        <strain evidence="8">CGMCC 4.1437</strain>
    </source>
</reference>
<name>A0ABW0X3G7_9ACTN</name>
<evidence type="ECO:0000256" key="4">
    <source>
        <dbReference type="ARBA" id="ARBA00022969"/>
    </source>
</evidence>
<evidence type="ECO:0000256" key="5">
    <source>
        <dbReference type="ARBA" id="ARBA00023210"/>
    </source>
</evidence>